<reference evidence="1" key="1">
    <citation type="journal article" date="2020" name="Stud. Mycol.">
        <title>101 Dothideomycetes genomes: a test case for predicting lifestyles and emergence of pathogens.</title>
        <authorList>
            <person name="Haridas S."/>
            <person name="Albert R."/>
            <person name="Binder M."/>
            <person name="Bloem J."/>
            <person name="Labutti K."/>
            <person name="Salamov A."/>
            <person name="Andreopoulos B."/>
            <person name="Baker S."/>
            <person name="Barry K."/>
            <person name="Bills G."/>
            <person name="Bluhm B."/>
            <person name="Cannon C."/>
            <person name="Castanera R."/>
            <person name="Culley D."/>
            <person name="Daum C."/>
            <person name="Ezra D."/>
            <person name="Gonzalez J."/>
            <person name="Henrissat B."/>
            <person name="Kuo A."/>
            <person name="Liang C."/>
            <person name="Lipzen A."/>
            <person name="Lutzoni F."/>
            <person name="Magnuson J."/>
            <person name="Mondo S."/>
            <person name="Nolan M."/>
            <person name="Ohm R."/>
            <person name="Pangilinan J."/>
            <person name="Park H.-J."/>
            <person name="Ramirez L."/>
            <person name="Alfaro M."/>
            <person name="Sun H."/>
            <person name="Tritt A."/>
            <person name="Yoshinaga Y."/>
            <person name="Zwiers L.-H."/>
            <person name="Turgeon B."/>
            <person name="Goodwin S."/>
            <person name="Spatafora J."/>
            <person name="Crous P."/>
            <person name="Grigoriev I."/>
        </authorList>
    </citation>
    <scope>NUCLEOTIDE SEQUENCE</scope>
    <source>
        <strain evidence="1">CBS 627.86</strain>
    </source>
</reference>
<dbReference type="Proteomes" id="UP000799770">
    <property type="component" value="Unassembled WGS sequence"/>
</dbReference>
<evidence type="ECO:0000313" key="1">
    <source>
        <dbReference type="EMBL" id="KAF2113858.1"/>
    </source>
</evidence>
<gene>
    <name evidence="1" type="ORF">BDV96DRAFT_648098</name>
</gene>
<accession>A0A6A5Z610</accession>
<sequence length="203" mass="23244">MALVDKANITEALEALEEVFMTSTFDRLSLDPRSVAGTMPLMREPAVAARLWRHFVEHFGISPAKAKFRYLFALEPQIRGQAFAGSATRFHYHDYPIYNRKYAQRFLKKSYRQSNPCDPSLSAAQPLPFGFWLIPVDIMHFHAAEPMQIHSPHIIDWYPTHGEMRSNPLLERMAHHPGMDVDLLPAPLNLEEHQPELGLSLLS</sequence>
<evidence type="ECO:0000313" key="2">
    <source>
        <dbReference type="Proteomes" id="UP000799770"/>
    </source>
</evidence>
<keyword evidence="2" id="KW-1185">Reference proteome</keyword>
<name>A0A6A5Z610_9PLEO</name>
<organism evidence="1 2">
    <name type="scientific">Lophiotrema nucula</name>
    <dbReference type="NCBI Taxonomy" id="690887"/>
    <lineage>
        <taxon>Eukaryota</taxon>
        <taxon>Fungi</taxon>
        <taxon>Dikarya</taxon>
        <taxon>Ascomycota</taxon>
        <taxon>Pezizomycotina</taxon>
        <taxon>Dothideomycetes</taxon>
        <taxon>Pleosporomycetidae</taxon>
        <taxon>Pleosporales</taxon>
        <taxon>Lophiotremataceae</taxon>
        <taxon>Lophiotrema</taxon>
    </lineage>
</organism>
<proteinExistence type="predicted"/>
<protein>
    <submittedName>
        <fullName evidence="1">Uncharacterized protein</fullName>
    </submittedName>
</protein>
<dbReference type="EMBL" id="ML977327">
    <property type="protein sequence ID" value="KAF2113858.1"/>
    <property type="molecule type" value="Genomic_DNA"/>
</dbReference>
<dbReference type="AlphaFoldDB" id="A0A6A5Z610"/>